<dbReference type="AlphaFoldDB" id="A0A644YUR0"/>
<evidence type="ECO:0000313" key="1">
    <source>
        <dbReference type="EMBL" id="MPM30203.1"/>
    </source>
</evidence>
<dbReference type="EMBL" id="VSSQ01005724">
    <property type="protein sequence ID" value="MPM30203.1"/>
    <property type="molecule type" value="Genomic_DNA"/>
</dbReference>
<comment type="caution">
    <text evidence="1">The sequence shown here is derived from an EMBL/GenBank/DDBJ whole genome shotgun (WGS) entry which is preliminary data.</text>
</comment>
<sequence length="59" mass="6125">MAAAVNTWLPQALSAVEQVAAQADTLAGTDSVSAVRTHATKVAEKFRAFGLEINDPRGA</sequence>
<protein>
    <submittedName>
        <fullName evidence="1">Uncharacterized protein</fullName>
    </submittedName>
</protein>
<proteinExistence type="predicted"/>
<name>A0A644YUR0_9ZZZZ</name>
<organism evidence="1">
    <name type="scientific">bioreactor metagenome</name>
    <dbReference type="NCBI Taxonomy" id="1076179"/>
    <lineage>
        <taxon>unclassified sequences</taxon>
        <taxon>metagenomes</taxon>
        <taxon>ecological metagenomes</taxon>
    </lineage>
</organism>
<accession>A0A644YUR0</accession>
<gene>
    <name evidence="1" type="ORF">SDC9_76751</name>
</gene>
<reference evidence="1" key="1">
    <citation type="submission" date="2019-08" db="EMBL/GenBank/DDBJ databases">
        <authorList>
            <person name="Kucharzyk K."/>
            <person name="Murdoch R.W."/>
            <person name="Higgins S."/>
            <person name="Loffler F."/>
        </authorList>
    </citation>
    <scope>NUCLEOTIDE SEQUENCE</scope>
</reference>